<reference evidence="3" key="1">
    <citation type="journal article" date="2021" name="Microbiol. Resour. Announc.">
        <title>LGAAP: Leishmaniinae Genome Assembly and Annotation Pipeline.</title>
        <authorList>
            <person name="Almutairi H."/>
            <person name="Urbaniak M.D."/>
            <person name="Bates M.D."/>
            <person name="Jariyapan N."/>
            <person name="Kwakye-Nuako G."/>
            <person name="Thomaz-Soccol V."/>
            <person name="Al-Salem W.S."/>
            <person name="Dillon R.J."/>
            <person name="Bates P.A."/>
            <person name="Gatherer D."/>
        </authorList>
    </citation>
    <scope>NUCLEOTIDE SEQUENCE [LARGE SCALE GENOMIC DNA]</scope>
</reference>
<proteinExistence type="predicted"/>
<feature type="region of interest" description="Disordered" evidence="1">
    <location>
        <begin position="430"/>
        <end position="495"/>
    </location>
</feature>
<feature type="compositionally biased region" description="Basic residues" evidence="1">
    <location>
        <begin position="231"/>
        <end position="240"/>
    </location>
</feature>
<dbReference type="Proteomes" id="UP000674143">
    <property type="component" value="Unassembled WGS sequence"/>
</dbReference>
<comment type="caution">
    <text evidence="2">The sequence shown here is derived from an EMBL/GenBank/DDBJ whole genome shotgun (WGS) entry which is preliminary data.</text>
</comment>
<name>A0A836GZ52_9TRYP</name>
<feature type="region of interest" description="Disordered" evidence="1">
    <location>
        <begin position="142"/>
        <end position="253"/>
    </location>
</feature>
<feature type="compositionally biased region" description="Low complexity" evidence="1">
    <location>
        <begin position="79"/>
        <end position="93"/>
    </location>
</feature>
<feature type="compositionally biased region" description="Polar residues" evidence="1">
    <location>
        <begin position="718"/>
        <end position="739"/>
    </location>
</feature>
<gene>
    <name evidence="2" type="ORF">LSCM4_00900</name>
</gene>
<reference evidence="3" key="2">
    <citation type="journal article" date="2021" name="Sci. Data">
        <title>Chromosome-scale genome sequencing, assembly and annotation of six genomes from subfamily Leishmaniinae.</title>
        <authorList>
            <person name="Almutairi H."/>
            <person name="Urbaniak M.D."/>
            <person name="Bates M.D."/>
            <person name="Jariyapan N."/>
            <person name="Kwakye-Nuako G."/>
            <person name="Thomaz Soccol V."/>
            <person name="Al-Salem W.S."/>
            <person name="Dillon R.J."/>
            <person name="Bates P.A."/>
            <person name="Gatherer D."/>
        </authorList>
    </citation>
    <scope>NUCLEOTIDE SEQUENCE [LARGE SCALE GENOMIC DNA]</scope>
</reference>
<feature type="compositionally biased region" description="Basic residues" evidence="1">
    <location>
        <begin position="463"/>
        <end position="472"/>
    </location>
</feature>
<feature type="compositionally biased region" description="Low complexity" evidence="1">
    <location>
        <begin position="170"/>
        <end position="183"/>
    </location>
</feature>
<dbReference type="KEGG" id="loi:92356902"/>
<keyword evidence="3" id="KW-1185">Reference proteome</keyword>
<feature type="region of interest" description="Disordered" evidence="1">
    <location>
        <begin position="718"/>
        <end position="773"/>
    </location>
</feature>
<evidence type="ECO:0000313" key="3">
    <source>
        <dbReference type="Proteomes" id="UP000674143"/>
    </source>
</evidence>
<sequence>MRSVIFYRAAVNVGAGVGVGASPAAQSRRISSFHRPTRAHALGWGSLSISRGFPIEHSGRRDYSTTSALLKQHHPTNTGASAASSRASGQASRKQVRQKAAADYGAAGAVVEPELDTVPAASSLPLAASSPEAVVAAEAGTASSVPCHVSRESAAGRPKAVKRGRRKQDAAAASAARCASASSLNPAFSPSTASSRKHSGAAASTLPRLEPPASPLVAHKGGIVVAASPSRGKKRGKRRSTNSSLSSDAAGDAVGGLEPKVAAAAKAADVTALAQSSLFGSPQPVYYTHNMVDTTPRTEAQRVAERCSITKLIMVSGSVSFLFTTLPRSEGSLKMYVKDLNRAQAPTHDSVRALGDVSHTQSNDALSAVLERGSSGDAAANAGMHILPALSEKQFLELRQRLCAEQLATNTVFIHVREMEQLVPPQHLQLPAATTSDKSEAVEALGTSRGETAASTQREGRAHGRRGRRRGGARAASSYAASAANSTPTTPPLPVLSPVERILALQAWKKEAARRAEETQARYHVPAHYHAITRVRFHDPHQADLTVAMGSGWCKSIDSVLRAIVRSMPHDKRGADSDGFDGDGNAKWFVAEGEEDDADNTVPPFPMPDPAMYSSEVVTEVAEETPAPEQASFLASPYTVKPLLTVCASCVPRREAWIGTCAPGPSVASTSGTESSWSPYSVRAVPTVPRYSTRITIMLEHDDMDPADLVSLAEISTTRKSSSPSGTKLYQSHDPQQDPSIGGGSGGDATRLKAAAPNGSSLSSDGKDHAVPKKPLHLYCLVQDAGEY</sequence>
<protein>
    <submittedName>
        <fullName evidence="2">Uncharacterized protein</fullName>
    </submittedName>
</protein>
<feature type="compositionally biased region" description="Polar residues" evidence="1">
    <location>
        <begin position="184"/>
        <end position="194"/>
    </location>
</feature>
<organism evidence="2 3">
    <name type="scientific">Leishmania orientalis</name>
    <dbReference type="NCBI Taxonomy" id="2249476"/>
    <lineage>
        <taxon>Eukaryota</taxon>
        <taxon>Discoba</taxon>
        <taxon>Euglenozoa</taxon>
        <taxon>Kinetoplastea</taxon>
        <taxon>Metakinetoplastina</taxon>
        <taxon>Trypanosomatida</taxon>
        <taxon>Trypanosomatidae</taxon>
        <taxon>Leishmaniinae</taxon>
        <taxon>Leishmania</taxon>
    </lineage>
</organism>
<dbReference type="AlphaFoldDB" id="A0A836GZ52"/>
<evidence type="ECO:0000313" key="2">
    <source>
        <dbReference type="EMBL" id="KAG5467816.1"/>
    </source>
</evidence>
<feature type="compositionally biased region" description="Low complexity" evidence="1">
    <location>
        <begin position="473"/>
        <end position="488"/>
    </location>
</feature>
<dbReference type="EMBL" id="JAFHLR010000034">
    <property type="protein sequence ID" value="KAG5467816.1"/>
    <property type="molecule type" value="Genomic_DNA"/>
</dbReference>
<evidence type="ECO:0000256" key="1">
    <source>
        <dbReference type="SAM" id="MobiDB-lite"/>
    </source>
</evidence>
<feature type="region of interest" description="Disordered" evidence="1">
    <location>
        <begin position="75"/>
        <end position="96"/>
    </location>
</feature>
<dbReference type="GeneID" id="92356902"/>
<accession>A0A836GZ52</accession>
<dbReference type="RefSeq" id="XP_067059618.1">
    <property type="nucleotide sequence ID" value="XM_067202968.1"/>
</dbReference>